<protein>
    <submittedName>
        <fullName evidence="2">N,N-dimethylformamidase beta subunit family domain-containing protein</fullName>
    </submittedName>
</protein>
<reference evidence="3" key="1">
    <citation type="journal article" date="2019" name="Int. J. Syst. Evol. Microbiol.">
        <title>The Global Catalogue of Microorganisms (GCM) 10K type strain sequencing project: providing services to taxonomists for standard genome sequencing and annotation.</title>
        <authorList>
            <consortium name="The Broad Institute Genomics Platform"/>
            <consortium name="The Broad Institute Genome Sequencing Center for Infectious Disease"/>
            <person name="Wu L."/>
            <person name="Ma J."/>
        </authorList>
    </citation>
    <scope>NUCLEOTIDE SEQUENCE [LARGE SCALE GENOMIC DNA]</scope>
    <source>
        <strain evidence="3">CGMCC 1.12295</strain>
    </source>
</reference>
<gene>
    <name evidence="2" type="ORF">ACFSCZ_04290</name>
</gene>
<organism evidence="2 3">
    <name type="scientific">Siminovitchia sediminis</name>
    <dbReference type="NCBI Taxonomy" id="1274353"/>
    <lineage>
        <taxon>Bacteria</taxon>
        <taxon>Bacillati</taxon>
        <taxon>Bacillota</taxon>
        <taxon>Bacilli</taxon>
        <taxon>Bacillales</taxon>
        <taxon>Bacillaceae</taxon>
        <taxon>Siminovitchia</taxon>
    </lineage>
</organism>
<dbReference type="InterPro" id="IPR013320">
    <property type="entry name" value="ConA-like_dom_sf"/>
</dbReference>
<dbReference type="SUPFAM" id="SSF49899">
    <property type="entry name" value="Concanavalin A-like lectins/glucanases"/>
    <property type="match status" value="1"/>
</dbReference>
<dbReference type="Gene3D" id="2.60.120.200">
    <property type="match status" value="1"/>
</dbReference>
<name>A0ABW4KFY0_9BACI</name>
<dbReference type="Pfam" id="PF20254">
    <property type="entry name" value="DMFA2_C"/>
    <property type="match status" value="1"/>
</dbReference>
<comment type="caution">
    <text evidence="2">The sequence shown here is derived from an EMBL/GenBank/DDBJ whole genome shotgun (WGS) entry which is preliminary data.</text>
</comment>
<dbReference type="Proteomes" id="UP001597301">
    <property type="component" value="Unassembled WGS sequence"/>
</dbReference>
<dbReference type="RefSeq" id="WP_380772529.1">
    <property type="nucleotide sequence ID" value="NZ_JBHUEO010000007.1"/>
</dbReference>
<evidence type="ECO:0000313" key="3">
    <source>
        <dbReference type="Proteomes" id="UP001597301"/>
    </source>
</evidence>
<accession>A0ABW4KFY0</accession>
<dbReference type="Pfam" id="PF13385">
    <property type="entry name" value="Laminin_G_3"/>
    <property type="match status" value="1"/>
</dbReference>
<evidence type="ECO:0000313" key="2">
    <source>
        <dbReference type="EMBL" id="MFD1705972.1"/>
    </source>
</evidence>
<evidence type="ECO:0000259" key="1">
    <source>
        <dbReference type="Pfam" id="PF20254"/>
    </source>
</evidence>
<sequence>MSKISIRGYTDRPSVASGESIKFHVSADSPGEYQVDIVRLINGDTNPNGPGFKEEVVEEIPSSMYPARFQRTQFGSYIEIPDNDKLHMLGSFSVHAFIWPTTPSRGRQGIVSRWDEQNQCGWALTIEDGCLAFSIGDGNGNVDRVMSDRPLFEKVWYSITVVYDADARKLSLYQKSVINRVNSVFGHVVPLDSDTSVQMNTQIHPQNARVPVLIAGLTEARFGDGGRTWCIANYNGKIDAPKVYNRALNADEALRLSKGENVDPTAQAAHWDFSSGIGSNGIPTDHVEDISSNNLHGQCVNQPDRGMTGWNWDGHEDHFIHCPEQYGAIWFHEDSLDDCRWDCDFELKIPESLKSDCYAARIRKGDAEDYIPFFVLPPRGTATSKILVLFSTFSYLAYANEQIIQKADIGQAVVGHVPVLNEHELELHENLENYGLSTYDAHVDGRGVMYSTWRRPILNMRPKRRQGFGSVWAFPADLHLVDWLNAQGYEYDIATEHDLMEQGKDLLQRYNVVLTGSHPEYYSGAMLDAWEDYLCAGGRGMYLAANGFYWVTSVHPEKPWVIEVRKELGVTAWNSPPGELYHSTTGERGGRWRARSRPPQKIFGTGMTSYGFDHSGYYVQMPDSQDERAAWIFKGINPDERIGDFGLVGGGAGGYELDRYDLSLGTPPHTLLLASSEGHSINYTVIPEDKAFPHAGMNGGEHPLVRADITYFSTANGGGMFSTSSISWLGSLSENNYNNNVSQMTKNVLTQFMKDEAAPVV</sequence>
<dbReference type="InterPro" id="IPR046540">
    <property type="entry name" value="DMFA2_C"/>
</dbReference>
<keyword evidence="3" id="KW-1185">Reference proteome</keyword>
<proteinExistence type="predicted"/>
<feature type="domain" description="N,N-dimethylformamidase beta subunit-like C-terminal" evidence="1">
    <location>
        <begin position="306"/>
        <end position="738"/>
    </location>
</feature>
<dbReference type="EMBL" id="JBHUEO010000007">
    <property type="protein sequence ID" value="MFD1705972.1"/>
    <property type="molecule type" value="Genomic_DNA"/>
</dbReference>